<dbReference type="EMBL" id="QGDH01000018">
    <property type="protein sequence ID" value="RAR14775.1"/>
    <property type="molecule type" value="Genomic_DNA"/>
</dbReference>
<feature type="coiled-coil region" evidence="13">
    <location>
        <begin position="1325"/>
        <end position="1352"/>
    </location>
</feature>
<comment type="caution">
    <text evidence="16">The sequence shown here is derived from an EMBL/GenBank/DDBJ whole genome shotgun (WGS) entry which is preliminary data.</text>
</comment>
<keyword evidence="7 12" id="KW-1133">Transmembrane helix</keyword>
<evidence type="ECO:0000256" key="3">
    <source>
        <dbReference type="ARBA" id="ARBA00009188"/>
    </source>
</evidence>
<evidence type="ECO:0000256" key="4">
    <source>
        <dbReference type="ARBA" id="ARBA00018170"/>
    </source>
</evidence>
<dbReference type="InterPro" id="IPR031463">
    <property type="entry name" value="Mic12"/>
</dbReference>
<organism evidence="16 17">
    <name type="scientific">Stemphylium lycopersici</name>
    <name type="common">Tomato gray leaf spot disease fungus</name>
    <name type="synonym">Thyrospora lycopersici</name>
    <dbReference type="NCBI Taxonomy" id="183478"/>
    <lineage>
        <taxon>Eukaryota</taxon>
        <taxon>Fungi</taxon>
        <taxon>Dikarya</taxon>
        <taxon>Ascomycota</taxon>
        <taxon>Pezizomycotina</taxon>
        <taxon>Dothideomycetes</taxon>
        <taxon>Pleosporomycetidae</taxon>
        <taxon>Pleosporales</taxon>
        <taxon>Pleosporineae</taxon>
        <taxon>Pleosporaceae</taxon>
        <taxon>Stemphylium</taxon>
    </lineage>
</organism>
<dbReference type="CDD" id="cd07521">
    <property type="entry name" value="HAD_FCP1-like"/>
    <property type="match status" value="1"/>
</dbReference>
<dbReference type="Proteomes" id="UP000249619">
    <property type="component" value="Unassembled WGS sequence"/>
</dbReference>
<proteinExistence type="inferred from homology"/>
<keyword evidence="5 12" id="KW-0812">Transmembrane</keyword>
<dbReference type="InterPro" id="IPR027417">
    <property type="entry name" value="P-loop_NTPase"/>
</dbReference>
<feature type="compositionally biased region" description="Low complexity" evidence="14">
    <location>
        <begin position="1166"/>
        <end position="1181"/>
    </location>
</feature>
<evidence type="ECO:0000256" key="10">
    <source>
        <dbReference type="ARBA" id="ARBA00032159"/>
    </source>
</evidence>
<evidence type="ECO:0000256" key="13">
    <source>
        <dbReference type="SAM" id="Coils"/>
    </source>
</evidence>
<feature type="compositionally biased region" description="Polar residues" evidence="14">
    <location>
        <begin position="126"/>
        <end position="157"/>
    </location>
</feature>
<dbReference type="PROSITE" id="PS50969">
    <property type="entry name" value="FCP1"/>
    <property type="match status" value="1"/>
</dbReference>
<dbReference type="SUPFAM" id="SSF56784">
    <property type="entry name" value="HAD-like"/>
    <property type="match status" value="1"/>
</dbReference>
<evidence type="ECO:0000256" key="9">
    <source>
        <dbReference type="ARBA" id="ARBA00023136"/>
    </source>
</evidence>
<accession>A0A364NBT7</accession>
<gene>
    <name evidence="16" type="ORF">DDE83_001807</name>
</gene>
<evidence type="ECO:0000256" key="11">
    <source>
        <dbReference type="ARBA" id="ARBA00032985"/>
    </source>
</evidence>
<dbReference type="InterPro" id="IPR004274">
    <property type="entry name" value="FCP1_dom"/>
</dbReference>
<evidence type="ECO:0000313" key="16">
    <source>
        <dbReference type="EMBL" id="RAR14775.1"/>
    </source>
</evidence>
<dbReference type="Pfam" id="PF24883">
    <property type="entry name" value="NPHP3_N"/>
    <property type="match status" value="1"/>
</dbReference>
<dbReference type="GO" id="GO:0044284">
    <property type="term" value="C:mitochondrial crista junction"/>
    <property type="evidence" value="ECO:0007669"/>
    <property type="project" value="InterPro"/>
</dbReference>
<dbReference type="InterPro" id="IPR056884">
    <property type="entry name" value="NPHP3-like_N"/>
</dbReference>
<keyword evidence="13" id="KW-0175">Coiled coil</keyword>
<comment type="subunit">
    <text evidence="12">Component of the mitochondrial contact site and cristae organizing system (MICOS) complex.</text>
</comment>
<protein>
    <recommendedName>
        <fullName evidence="4 12">MICOS complex subunit MIC12</fullName>
    </recommendedName>
    <alternativeName>
        <fullName evidence="11 12">Altered inheritance of mitochondria protein 5, mitochondrial</fullName>
    </alternativeName>
    <alternativeName>
        <fullName evidence="10 12">Found in mitochondrial proteome protein 51</fullName>
    </alternativeName>
</protein>
<keyword evidence="16" id="KW-0378">Hydrolase</keyword>
<dbReference type="SMART" id="SM00577">
    <property type="entry name" value="CPDc"/>
    <property type="match status" value="1"/>
</dbReference>
<dbReference type="Pfam" id="PF03031">
    <property type="entry name" value="NIF"/>
    <property type="match status" value="1"/>
</dbReference>
<comment type="similarity">
    <text evidence="3 12">Belongs to the MICOS complex subunit Mic12 family.</text>
</comment>
<dbReference type="NCBIfam" id="TIGR02251">
    <property type="entry name" value="HIF-SF_euk"/>
    <property type="match status" value="1"/>
</dbReference>
<dbReference type="FunFam" id="3.40.50.1000:FF:000089">
    <property type="entry name" value="NIF domain protein"/>
    <property type="match status" value="1"/>
</dbReference>
<evidence type="ECO:0000256" key="12">
    <source>
        <dbReference type="RuleBase" id="RU363010"/>
    </source>
</evidence>
<feature type="compositionally biased region" description="Basic and acidic residues" evidence="14">
    <location>
        <begin position="159"/>
        <end position="174"/>
    </location>
</feature>
<dbReference type="STRING" id="183478.A0A364NBT7"/>
<dbReference type="InterPro" id="IPR036412">
    <property type="entry name" value="HAD-like_sf"/>
</dbReference>
<comment type="subcellular location">
    <subcellularLocation>
        <location evidence="2">Membrane</location>
    </subcellularLocation>
    <subcellularLocation>
        <location evidence="12">Mitochondrion inner membrane</location>
        <topology evidence="12">Single-pass membrane protein</topology>
    </subcellularLocation>
</comment>
<evidence type="ECO:0000256" key="2">
    <source>
        <dbReference type="ARBA" id="ARBA00004370"/>
    </source>
</evidence>
<evidence type="ECO:0000313" key="17">
    <source>
        <dbReference type="Proteomes" id="UP000249619"/>
    </source>
</evidence>
<evidence type="ECO:0000259" key="15">
    <source>
        <dbReference type="PROSITE" id="PS50969"/>
    </source>
</evidence>
<feature type="domain" description="FCP1 homology" evidence="15">
    <location>
        <begin position="276"/>
        <end position="448"/>
    </location>
</feature>
<dbReference type="PANTHER" id="PTHR10039:SF15">
    <property type="entry name" value="NACHT DOMAIN-CONTAINING PROTEIN"/>
    <property type="match status" value="1"/>
</dbReference>
<dbReference type="Pfam" id="PF17050">
    <property type="entry name" value="AIM5"/>
    <property type="match status" value="1"/>
</dbReference>
<keyword evidence="8 12" id="KW-0496">Mitochondrion</keyword>
<evidence type="ECO:0000256" key="1">
    <source>
        <dbReference type="ARBA" id="ARBA00002689"/>
    </source>
</evidence>
<evidence type="ECO:0000256" key="7">
    <source>
        <dbReference type="ARBA" id="ARBA00022989"/>
    </source>
</evidence>
<dbReference type="GO" id="GO:0016791">
    <property type="term" value="F:phosphatase activity"/>
    <property type="evidence" value="ECO:0007669"/>
    <property type="project" value="InterPro"/>
</dbReference>
<feature type="region of interest" description="Disordered" evidence="14">
    <location>
        <begin position="1166"/>
        <end position="1219"/>
    </location>
</feature>
<dbReference type="Gene3D" id="3.40.50.300">
    <property type="entry name" value="P-loop containing nucleotide triphosphate hydrolases"/>
    <property type="match status" value="1"/>
</dbReference>
<feature type="compositionally biased region" description="Polar residues" evidence="14">
    <location>
        <begin position="1182"/>
        <end position="1206"/>
    </location>
</feature>
<evidence type="ECO:0000256" key="14">
    <source>
        <dbReference type="SAM" id="MobiDB-lite"/>
    </source>
</evidence>
<dbReference type="InterPro" id="IPR023214">
    <property type="entry name" value="HAD_sf"/>
</dbReference>
<feature type="transmembrane region" description="Helical" evidence="12">
    <location>
        <begin position="1474"/>
        <end position="1496"/>
    </location>
</feature>
<dbReference type="GO" id="GO:0061617">
    <property type="term" value="C:MICOS complex"/>
    <property type="evidence" value="ECO:0007669"/>
    <property type="project" value="UniProtKB-UniRule"/>
</dbReference>
<evidence type="ECO:0000256" key="5">
    <source>
        <dbReference type="ARBA" id="ARBA00022692"/>
    </source>
</evidence>
<dbReference type="Gene3D" id="3.40.50.1000">
    <property type="entry name" value="HAD superfamily/HAD-like"/>
    <property type="match status" value="1"/>
</dbReference>
<feature type="region of interest" description="Disordered" evidence="14">
    <location>
        <begin position="105"/>
        <end position="275"/>
    </location>
</feature>
<keyword evidence="12" id="KW-0999">Mitochondrion inner membrane</keyword>
<evidence type="ECO:0000256" key="8">
    <source>
        <dbReference type="ARBA" id="ARBA00023128"/>
    </source>
</evidence>
<keyword evidence="17" id="KW-1185">Reference proteome</keyword>
<feature type="region of interest" description="Disordered" evidence="14">
    <location>
        <begin position="1"/>
        <end position="41"/>
    </location>
</feature>
<feature type="compositionally biased region" description="Low complexity" evidence="14">
    <location>
        <begin position="216"/>
        <end position="232"/>
    </location>
</feature>
<dbReference type="GO" id="GO:0042407">
    <property type="term" value="P:cristae formation"/>
    <property type="evidence" value="ECO:0007669"/>
    <property type="project" value="InterPro"/>
</dbReference>
<reference evidence="17" key="1">
    <citation type="submission" date="2018-05" db="EMBL/GenBank/DDBJ databases">
        <title>Draft genome sequence of Stemphylium lycopersici strain CIDEFI 213.</title>
        <authorList>
            <person name="Medina R."/>
            <person name="Franco M.E.E."/>
            <person name="Lucentini C.G."/>
            <person name="Saparrat M.C.N."/>
            <person name="Balatti P.A."/>
        </authorList>
    </citation>
    <scope>NUCLEOTIDE SEQUENCE [LARGE SCALE GENOMIC DNA]</scope>
    <source>
        <strain evidence="17">CIDEFI 213</strain>
    </source>
</reference>
<evidence type="ECO:0000256" key="6">
    <source>
        <dbReference type="ARBA" id="ARBA00022737"/>
    </source>
</evidence>
<keyword evidence="9 12" id="KW-0472">Membrane</keyword>
<sequence>MGADRSDGSGSSTTEAVASGYNEKSPLLEQPQKGPYEDTTRRRRWLYPQRISDGLFAIVGVLATPFVYTSQCLVACFYYGEDGHFSFLAPVYHISRTFTRGRRKKVSAHAAQASGAPDNSEKAARNSRSSSVAQPTTRQPTRRSLSIASTSTAMTSDSESERSGTRDRDFDSPARHTRSKSSTPTRADEIAPAKRSIRITLHHNEDALRQRKAAKKAQSSKSNSVSSETAASLKSPTGPATVASKQLTKFPRAPQPPRPLVPRRQPSYSAKGTSAVGPHQKTLIIDLDETLIHSIVNGGRFQTGHMVEVKLQASVGAGGQVIGPQVPLLYYVHKRPYCDDFLKKVSKWYNLIIFTASVQEYADPVIDWLEVERKYFAGRYYRQHCTVRNGAYIKDLAQVEPDLSKVMILDNSPLSYVFHPDNAIPIEGWISDPTDHDLLHLIPLLEGLQYVTDKSTALGFEYTQEMAPQTETSDVAMAESPADIPLLDEAVTTIQNTVLHEHRLDFHSDATASLLLDELRQISTRSGSADQRLVACSQKITLFIRNFAPYFDILSTCVKLRPEWAGWFWGTISSDYMLVFEKVADMLEAIAHTLPLYRQIYQVCNRRTSEPRLKEDDLHLATLMSYVYFDTVQLLLEIYRIFCRGTQAHTVSWRPLDSRLSRFEIRLSKHRRWLEKETENHVQHYADISHHRNNYLEFLHTQEQASGSSNVEQEGHINARRWRRVEKVRKWLHGSPESKQIDCRHASYDEESCAWFLQTPAYCNWRDQGFEKRMANDANFLMGNWQHRVLFVQAKVGFGKTVISYSVIENLAAQAEDPELYDEPPAVVHYHFSRLRSENNHPDDAFRAMACEILQAHHHDHSTLDTACLILRKTSFREHATTDEVLDVLGLLLRQHPTYIAIDGVDECNDMEGFFASLAKLCRSSDTRVILFSRPDLRIPLEYQKWASDAPHVLSLTSQHNAIAIESHVVPELNRLTDQGFFGISMDRILIPRFAQAANGDFLWATMLLRFIQSAVLSSEERLAILENVQSLEGLPSLYHTILKALARRSQPEKRVIADSFRWLSYGINHMGPAALRAVLCLNGADAGESTHATDVVSALDELTCGLLLITDDRISFAHESIRDFLRFPMSQDSEFSLLDEGSVHAHLAARCLSYLVHDVPKRPLGTLQPPTPTMLPGMPTSSGASQRTSASVDSGYKSLSSSDGDSNYPVVPDVTASRNGSRANSIRTVPFDTHFPFLRYAALCWPIHLSRALSLSSHRSPSSLANTFAYLPTLSAFLSSRFAVTAWVEASFRYSLPPTLRRLVGPLSDLKGEVSPSTVKGRELRLAVNEMRVLSERLVGLKREHESIMRQRPGLIWQMDEPGGDAYWPVWEDVVATGSGRNSASRVRQRLEVAAFGSEHWPARSRSPALTSHGRQLSLSQAIPTPPAPTIIAPACRLSRGEAAAQIAEPLAFSASEQTTPDAAPSNHSTSSAMGFITGFLGGVTLTSGVLYLTISLHTQNRITQAALLRQQRQVLADFYEPKKPEPEPTSREAPVGLAEMAKDRWNRSLEEGVKKVYNTDWRRVREDAEDRVSVVLQKLRESSK</sequence>
<comment type="function">
    <text evidence="1 12">Component of the MICOS complex, a large protein complex of the mitochondrial inner membrane that plays crucial roles in the maintenance of crista junctions, inner membrane architecture, and formation of contact sites to the outer membrane.</text>
</comment>
<dbReference type="PANTHER" id="PTHR10039">
    <property type="entry name" value="AMELOGENIN"/>
    <property type="match status" value="1"/>
</dbReference>
<dbReference type="InterPro" id="IPR011948">
    <property type="entry name" value="Dullard_phosphatase"/>
</dbReference>
<keyword evidence="6" id="KW-0677">Repeat</keyword>
<name>A0A364NBT7_STELY</name>